<proteinExistence type="predicted"/>
<accession>A0ACC0B1Q3</accession>
<protein>
    <submittedName>
        <fullName evidence="1">Uncharacterized protein</fullName>
    </submittedName>
</protein>
<sequence length="111" mass="12336">MAEFKHLVLAKFKDDVVVEDILKGLEKLVSEIESVKSFVWGQDSESEEMLRQGFTHAFMMTFSSKEEFSAFVGHPNHVEFSATFSTAIEKALLLDFPAVTVKAPAAPADPK</sequence>
<gene>
    <name evidence="1" type="ORF">M9H77_16426</name>
</gene>
<evidence type="ECO:0000313" key="2">
    <source>
        <dbReference type="Proteomes" id="UP001060085"/>
    </source>
</evidence>
<dbReference type="Proteomes" id="UP001060085">
    <property type="component" value="Linkage Group LG04"/>
</dbReference>
<dbReference type="EMBL" id="CM044704">
    <property type="protein sequence ID" value="KAI5666573.1"/>
    <property type="molecule type" value="Genomic_DNA"/>
</dbReference>
<comment type="caution">
    <text evidence="1">The sequence shown here is derived from an EMBL/GenBank/DDBJ whole genome shotgun (WGS) entry which is preliminary data.</text>
</comment>
<keyword evidence="2" id="KW-1185">Reference proteome</keyword>
<organism evidence="1 2">
    <name type="scientific">Catharanthus roseus</name>
    <name type="common">Madagascar periwinkle</name>
    <name type="synonym">Vinca rosea</name>
    <dbReference type="NCBI Taxonomy" id="4058"/>
    <lineage>
        <taxon>Eukaryota</taxon>
        <taxon>Viridiplantae</taxon>
        <taxon>Streptophyta</taxon>
        <taxon>Embryophyta</taxon>
        <taxon>Tracheophyta</taxon>
        <taxon>Spermatophyta</taxon>
        <taxon>Magnoliopsida</taxon>
        <taxon>eudicotyledons</taxon>
        <taxon>Gunneridae</taxon>
        <taxon>Pentapetalae</taxon>
        <taxon>asterids</taxon>
        <taxon>lamiids</taxon>
        <taxon>Gentianales</taxon>
        <taxon>Apocynaceae</taxon>
        <taxon>Rauvolfioideae</taxon>
        <taxon>Vinceae</taxon>
        <taxon>Catharanthinae</taxon>
        <taxon>Catharanthus</taxon>
    </lineage>
</organism>
<evidence type="ECO:0000313" key="1">
    <source>
        <dbReference type="EMBL" id="KAI5666573.1"/>
    </source>
</evidence>
<reference evidence="2" key="1">
    <citation type="journal article" date="2023" name="Nat. Plants">
        <title>Single-cell RNA sequencing provides a high-resolution roadmap for understanding the multicellular compartmentation of specialized metabolism.</title>
        <authorList>
            <person name="Sun S."/>
            <person name="Shen X."/>
            <person name="Li Y."/>
            <person name="Li Y."/>
            <person name="Wang S."/>
            <person name="Li R."/>
            <person name="Zhang H."/>
            <person name="Shen G."/>
            <person name="Guo B."/>
            <person name="Wei J."/>
            <person name="Xu J."/>
            <person name="St-Pierre B."/>
            <person name="Chen S."/>
            <person name="Sun C."/>
        </authorList>
    </citation>
    <scope>NUCLEOTIDE SEQUENCE [LARGE SCALE GENOMIC DNA]</scope>
</reference>
<name>A0ACC0B1Q3_CATRO</name>